<dbReference type="GO" id="GO:0005737">
    <property type="term" value="C:cytoplasm"/>
    <property type="evidence" value="ECO:0007669"/>
    <property type="project" value="UniProtKB-SubCell"/>
</dbReference>
<dbReference type="PANTHER" id="PTHR36438">
    <property type="entry name" value="IRON-SULFUR CLUSTER REPAIR PROTEIN YTFE"/>
    <property type="match status" value="1"/>
</dbReference>
<protein>
    <submittedName>
        <fullName evidence="6">Regulator of cell morphogenesis and NO signaling</fullName>
    </submittedName>
</protein>
<gene>
    <name evidence="6" type="ORF">SAMN04488519_101279</name>
</gene>
<dbReference type="InterPro" id="IPR012312">
    <property type="entry name" value="Hemerythrin-like"/>
</dbReference>
<accession>A0A1I5AU86</accession>
<dbReference type="RefSeq" id="WP_091649247.1">
    <property type="nucleotide sequence ID" value="NZ_FOVW01000001.1"/>
</dbReference>
<evidence type="ECO:0000256" key="1">
    <source>
        <dbReference type="ARBA" id="ARBA00004496"/>
    </source>
</evidence>
<dbReference type="NCBIfam" id="TIGR03652">
    <property type="entry name" value="FeS_repair_RIC"/>
    <property type="match status" value="1"/>
</dbReference>
<dbReference type="AlphaFoldDB" id="A0A1I5AU86"/>
<feature type="domain" description="Hemerythrin-like" evidence="5">
    <location>
        <begin position="85"/>
        <end position="231"/>
    </location>
</feature>
<dbReference type="PANTHER" id="PTHR36438:SF1">
    <property type="entry name" value="IRON-SULFUR CLUSTER REPAIR PROTEIN YTFE"/>
    <property type="match status" value="1"/>
</dbReference>
<evidence type="ECO:0000256" key="3">
    <source>
        <dbReference type="ARBA" id="ARBA00022723"/>
    </source>
</evidence>
<dbReference type="Pfam" id="PF01814">
    <property type="entry name" value="Hemerythrin"/>
    <property type="match status" value="1"/>
</dbReference>
<comment type="subcellular location">
    <subcellularLocation>
        <location evidence="1">Cytoplasm</location>
    </subcellularLocation>
</comment>
<sequence length="242" mass="28433">MKNIAELPISEIVSRDYRAALVFRTFGIDFCCKGDQTIQEACTQKKIDPQLLFEKLVEAFTQPAEDHFDYKSWPLTLLANYIENKHHAMLRERIPLIRKFLKRVVKVHGAHEPQLKKIKALFEDSTEDLKRHLQQEELIVFPFIRKICTDEERKKLLLSPNFQKIRELIYQLMEDHAQEGACLEKIRRLSNDYNPPSYACNTYKVAFALLQEFDVNLQKHMHLEHNILFPEAISLKPGQSIN</sequence>
<keyword evidence="3" id="KW-0479">Metal-binding</keyword>
<organism evidence="6 7">
    <name type="scientific">Algoriphagus ornithinivorans</name>
    <dbReference type="NCBI Taxonomy" id="226506"/>
    <lineage>
        <taxon>Bacteria</taxon>
        <taxon>Pseudomonadati</taxon>
        <taxon>Bacteroidota</taxon>
        <taxon>Cytophagia</taxon>
        <taxon>Cytophagales</taxon>
        <taxon>Cyclobacteriaceae</taxon>
        <taxon>Algoriphagus</taxon>
    </lineage>
</organism>
<keyword evidence="4" id="KW-0408">Iron</keyword>
<reference evidence="7" key="1">
    <citation type="submission" date="2016-10" db="EMBL/GenBank/DDBJ databases">
        <authorList>
            <person name="Varghese N."/>
            <person name="Submissions S."/>
        </authorList>
    </citation>
    <scope>NUCLEOTIDE SEQUENCE [LARGE SCALE GENOMIC DNA]</scope>
    <source>
        <strain evidence="7">DSM 15282</strain>
    </source>
</reference>
<keyword evidence="2" id="KW-0963">Cytoplasm</keyword>
<dbReference type="STRING" id="226506.SAMN04488519_101279"/>
<proteinExistence type="predicted"/>
<dbReference type="GO" id="GO:0046872">
    <property type="term" value="F:metal ion binding"/>
    <property type="evidence" value="ECO:0007669"/>
    <property type="project" value="UniProtKB-KW"/>
</dbReference>
<keyword evidence="7" id="KW-1185">Reference proteome</keyword>
<evidence type="ECO:0000259" key="5">
    <source>
        <dbReference type="Pfam" id="PF01814"/>
    </source>
</evidence>
<evidence type="ECO:0000313" key="6">
    <source>
        <dbReference type="EMBL" id="SFN65997.1"/>
    </source>
</evidence>
<dbReference type="Pfam" id="PF04405">
    <property type="entry name" value="ScdA_N"/>
    <property type="match status" value="1"/>
</dbReference>
<evidence type="ECO:0000256" key="2">
    <source>
        <dbReference type="ARBA" id="ARBA00022490"/>
    </source>
</evidence>
<dbReference type="Gene3D" id="1.20.120.520">
    <property type="entry name" value="nmb1532 protein domain like"/>
    <property type="match status" value="1"/>
</dbReference>
<dbReference type="Proteomes" id="UP000199564">
    <property type="component" value="Unassembled WGS sequence"/>
</dbReference>
<evidence type="ECO:0000256" key="4">
    <source>
        <dbReference type="ARBA" id="ARBA00023004"/>
    </source>
</evidence>
<dbReference type="EMBL" id="FOVW01000001">
    <property type="protein sequence ID" value="SFN65997.1"/>
    <property type="molecule type" value="Genomic_DNA"/>
</dbReference>
<evidence type="ECO:0000313" key="7">
    <source>
        <dbReference type="Proteomes" id="UP000199564"/>
    </source>
</evidence>
<name>A0A1I5AU86_9BACT</name>
<dbReference type="InterPro" id="IPR019903">
    <property type="entry name" value="RIC_family"/>
</dbReference>